<dbReference type="PRINTS" id="PR01774">
    <property type="entry name" value="EXFOLTOXIN"/>
</dbReference>
<gene>
    <name evidence="1" type="ORF">RW1_049_00300</name>
</gene>
<reference evidence="1 2" key="1">
    <citation type="submission" date="2014-02" db="EMBL/GenBank/DDBJ databases">
        <title>Whole genome shotgun sequence of Rhodococcus wratislaviensis NBRC 100605.</title>
        <authorList>
            <person name="Hosoyama A."/>
            <person name="Tsuchikane K."/>
            <person name="Yoshida I."/>
            <person name="Ohji S."/>
            <person name="Ichikawa N."/>
            <person name="Yamazoe A."/>
            <person name="Fujita N."/>
        </authorList>
    </citation>
    <scope>NUCLEOTIDE SEQUENCE [LARGE SCALE GENOMIC DNA]</scope>
    <source>
        <strain evidence="1 2">NBRC 100605</strain>
    </source>
</reference>
<dbReference type="InterPro" id="IPR009003">
    <property type="entry name" value="Peptidase_S1_PA"/>
</dbReference>
<dbReference type="EMBL" id="BAWF01000049">
    <property type="protein sequence ID" value="GAF48121.1"/>
    <property type="molecule type" value="Genomic_DNA"/>
</dbReference>
<sequence>MGVGSCYRGTRLDMPVYVIAANSRGHEMGNARVAADRTEVSSLDLIDPLRPTDNGPILNSSNVGQISSVLSDPPSAWRTEPAARKVAAASLRGFAISDESDDEMVDAQLEQLMDADDMVPGLWLKLATAAADTVALIKTPAGPATGFLVSDDLLMTNWHVFKTLESAQDPRVRIVFRFEENENGQIRSSVSLRADAGRFFITGNRELDFALVAVAPLPSGRPAGTKFGRIRLNPAIGKVLLGQPLNIVQHPGGNPRKLAFRNNLLVSVDDPTRLIYQTDTMPGSSGSPVFNDEWELVALHHRAEQAQDSQGRRIDLNGNPVTDRTPDHLRHWIANSGIRVSKIVAHLQTLDLAQEQAPLLAAVLPQE</sequence>
<dbReference type="GO" id="GO:0006508">
    <property type="term" value="P:proteolysis"/>
    <property type="evidence" value="ECO:0007669"/>
    <property type="project" value="InterPro"/>
</dbReference>
<name>X0QB33_RHOWR</name>
<accession>X0QB33</accession>
<dbReference type="InterPro" id="IPR008353">
    <property type="entry name" value="Peptidase_S1B_tx"/>
</dbReference>
<protein>
    <recommendedName>
        <fullName evidence="3">Serine protease</fullName>
    </recommendedName>
</protein>
<dbReference type="Proteomes" id="UP000019491">
    <property type="component" value="Unassembled WGS sequence"/>
</dbReference>
<dbReference type="Gene3D" id="2.40.10.10">
    <property type="entry name" value="Trypsin-like serine proteases"/>
    <property type="match status" value="2"/>
</dbReference>
<organism evidence="1 2">
    <name type="scientific">Rhodococcus wratislaviensis NBRC 100605</name>
    <dbReference type="NCBI Taxonomy" id="1219028"/>
    <lineage>
        <taxon>Bacteria</taxon>
        <taxon>Bacillati</taxon>
        <taxon>Actinomycetota</taxon>
        <taxon>Actinomycetes</taxon>
        <taxon>Mycobacteriales</taxon>
        <taxon>Nocardiaceae</taxon>
        <taxon>Rhodococcus</taxon>
    </lineage>
</organism>
<dbReference type="AlphaFoldDB" id="X0QB33"/>
<evidence type="ECO:0000313" key="1">
    <source>
        <dbReference type="EMBL" id="GAF48121.1"/>
    </source>
</evidence>
<keyword evidence="2" id="KW-1185">Reference proteome</keyword>
<dbReference type="SUPFAM" id="SSF50494">
    <property type="entry name" value="Trypsin-like serine proteases"/>
    <property type="match status" value="1"/>
</dbReference>
<dbReference type="InterPro" id="IPR043504">
    <property type="entry name" value="Peptidase_S1_PA_chymotrypsin"/>
</dbReference>
<dbReference type="GO" id="GO:0004252">
    <property type="term" value="F:serine-type endopeptidase activity"/>
    <property type="evidence" value="ECO:0007669"/>
    <property type="project" value="InterPro"/>
</dbReference>
<evidence type="ECO:0000313" key="2">
    <source>
        <dbReference type="Proteomes" id="UP000019491"/>
    </source>
</evidence>
<dbReference type="PANTHER" id="PTHR14389">
    <property type="entry name" value="SI:CH1073-475A24.1"/>
    <property type="match status" value="1"/>
</dbReference>
<dbReference type="PANTHER" id="PTHR14389:SF3">
    <property type="entry name" value="PROTEIN FAM111A-LIKE"/>
    <property type="match status" value="1"/>
</dbReference>
<dbReference type="Pfam" id="PF13365">
    <property type="entry name" value="Trypsin_2"/>
    <property type="match status" value="1"/>
</dbReference>
<evidence type="ECO:0008006" key="3">
    <source>
        <dbReference type="Google" id="ProtNLM"/>
    </source>
</evidence>
<proteinExistence type="predicted"/>
<comment type="caution">
    <text evidence="1">The sequence shown here is derived from an EMBL/GenBank/DDBJ whole genome shotgun (WGS) entry which is preliminary data.</text>
</comment>